<keyword evidence="4 7" id="KW-0833">Ubl conjugation pathway</keyword>
<comment type="caution">
    <text evidence="10">The sequence shown here is derived from an EMBL/GenBank/DDBJ whole genome shotgun (WGS) entry which is preliminary data.</text>
</comment>
<feature type="active site" description="Glycyl thioester intermediate" evidence="6">
    <location>
        <position position="87"/>
    </location>
</feature>
<dbReference type="InterPro" id="IPR023313">
    <property type="entry name" value="UBQ-conjugating_AS"/>
</dbReference>
<evidence type="ECO:0000256" key="4">
    <source>
        <dbReference type="ARBA" id="ARBA00022786"/>
    </source>
</evidence>
<dbReference type="InterPro" id="IPR016135">
    <property type="entry name" value="UBQ-conjugating_enzyme/RWD"/>
</dbReference>
<sequence>MQARIKKELQDFQKKKKDGAGVEAEIVGKDMQHWIGRLVGPKDTPYEGGIFTVDIQIPDQYPFSPPKCTFNTRVWHPNISSQTGAICLDILKDQWSPAMTIRTVLLSLQALLCTPEPDDPQDAQVAKQYKSNPKEFAKQAAEWTKQYAKEGLKVDEQEQKIKKIMELGVKRDIARAELVKHNWDTDAAADSILG</sequence>
<evidence type="ECO:0000256" key="1">
    <source>
        <dbReference type="ARBA" id="ARBA00012486"/>
    </source>
</evidence>
<dbReference type="Proteomes" id="UP000023152">
    <property type="component" value="Unassembled WGS sequence"/>
</dbReference>
<dbReference type="SMART" id="SM00212">
    <property type="entry name" value="UBCc"/>
    <property type="match status" value="1"/>
</dbReference>
<dbReference type="FunFam" id="3.10.110.10:FF:000037">
    <property type="entry name" value="ubiquitin-conjugating enzyme E2 27"/>
    <property type="match status" value="1"/>
</dbReference>
<dbReference type="EMBL" id="ASPP01006253">
    <property type="protein sequence ID" value="ETO29102.1"/>
    <property type="molecule type" value="Genomic_DNA"/>
</dbReference>
<dbReference type="InterPro" id="IPR000608">
    <property type="entry name" value="UBC"/>
</dbReference>
<reference evidence="10 11" key="1">
    <citation type="journal article" date="2013" name="Curr. Biol.">
        <title>The Genome of the Foraminiferan Reticulomyxa filosa.</title>
        <authorList>
            <person name="Glockner G."/>
            <person name="Hulsmann N."/>
            <person name="Schleicher M."/>
            <person name="Noegel A.A."/>
            <person name="Eichinger L."/>
            <person name="Gallinger C."/>
            <person name="Pawlowski J."/>
            <person name="Sierra R."/>
            <person name="Euteneuer U."/>
            <person name="Pillet L."/>
            <person name="Moustafa A."/>
            <person name="Platzer M."/>
            <person name="Groth M."/>
            <person name="Szafranski K."/>
            <person name="Schliwa M."/>
        </authorList>
    </citation>
    <scope>NUCLEOTIDE SEQUENCE [LARGE SCALE GENOMIC DNA]</scope>
</reference>
<evidence type="ECO:0000259" key="9">
    <source>
        <dbReference type="PROSITE" id="PS50127"/>
    </source>
</evidence>
<proteinExistence type="inferred from homology"/>
<name>X6NV05_RETFI</name>
<dbReference type="PROSITE" id="PS00183">
    <property type="entry name" value="UBC_1"/>
    <property type="match status" value="1"/>
</dbReference>
<dbReference type="InterPro" id="IPR015940">
    <property type="entry name" value="UBA"/>
</dbReference>
<comment type="similarity">
    <text evidence="7">Belongs to the ubiquitin-conjugating enzyme family.</text>
</comment>
<accession>X6NV05</accession>
<keyword evidence="11" id="KW-1185">Reference proteome</keyword>
<dbReference type="SUPFAM" id="SSF54495">
    <property type="entry name" value="UBC-like"/>
    <property type="match status" value="1"/>
</dbReference>
<organism evidence="10 11">
    <name type="scientific">Reticulomyxa filosa</name>
    <dbReference type="NCBI Taxonomy" id="46433"/>
    <lineage>
        <taxon>Eukaryota</taxon>
        <taxon>Sar</taxon>
        <taxon>Rhizaria</taxon>
        <taxon>Retaria</taxon>
        <taxon>Foraminifera</taxon>
        <taxon>Monothalamids</taxon>
        <taxon>Reticulomyxidae</taxon>
        <taxon>Reticulomyxa</taxon>
    </lineage>
</organism>
<feature type="domain" description="UBA" evidence="8">
    <location>
        <begin position="153"/>
        <end position="194"/>
    </location>
</feature>
<dbReference type="CDD" id="cd23800">
    <property type="entry name" value="UBCc_UBE2K"/>
    <property type="match status" value="1"/>
</dbReference>
<feature type="domain" description="UBC core" evidence="9">
    <location>
        <begin position="1"/>
        <end position="149"/>
    </location>
</feature>
<evidence type="ECO:0000256" key="2">
    <source>
        <dbReference type="ARBA" id="ARBA00022679"/>
    </source>
</evidence>
<keyword evidence="5 7" id="KW-0067">ATP-binding</keyword>
<evidence type="ECO:0000259" key="8">
    <source>
        <dbReference type="PROSITE" id="PS50030"/>
    </source>
</evidence>
<dbReference type="PROSITE" id="PS50127">
    <property type="entry name" value="UBC_2"/>
    <property type="match status" value="1"/>
</dbReference>
<dbReference type="PROSITE" id="PS50030">
    <property type="entry name" value="UBA"/>
    <property type="match status" value="1"/>
</dbReference>
<dbReference type="Pfam" id="PF00179">
    <property type="entry name" value="UQ_con"/>
    <property type="match status" value="1"/>
</dbReference>
<dbReference type="GO" id="GO:0061631">
    <property type="term" value="F:ubiquitin conjugating enzyme activity"/>
    <property type="evidence" value="ECO:0007669"/>
    <property type="project" value="UniProtKB-EC"/>
</dbReference>
<dbReference type="PANTHER" id="PTHR24068">
    <property type="entry name" value="UBIQUITIN-CONJUGATING ENZYME E2"/>
    <property type="match status" value="1"/>
</dbReference>
<dbReference type="SUPFAM" id="SSF46934">
    <property type="entry name" value="UBA-like"/>
    <property type="match status" value="1"/>
</dbReference>
<evidence type="ECO:0000313" key="11">
    <source>
        <dbReference type="Proteomes" id="UP000023152"/>
    </source>
</evidence>
<keyword evidence="3 7" id="KW-0547">Nucleotide-binding</keyword>
<dbReference type="GO" id="GO:0005524">
    <property type="term" value="F:ATP binding"/>
    <property type="evidence" value="ECO:0007669"/>
    <property type="project" value="UniProtKB-UniRule"/>
</dbReference>
<keyword evidence="2" id="KW-0808">Transferase</keyword>
<evidence type="ECO:0000256" key="7">
    <source>
        <dbReference type="RuleBase" id="RU362109"/>
    </source>
</evidence>
<dbReference type="Gene3D" id="3.10.110.10">
    <property type="entry name" value="Ubiquitin Conjugating Enzyme"/>
    <property type="match status" value="1"/>
</dbReference>
<dbReference type="InterPro" id="IPR009060">
    <property type="entry name" value="UBA-like_sf"/>
</dbReference>
<dbReference type="EC" id="2.3.2.23" evidence="1"/>
<dbReference type="OMA" id="WTHAYAG"/>
<protein>
    <recommendedName>
        <fullName evidence="1">E2 ubiquitin-conjugating enzyme</fullName>
        <ecNumber evidence="1">2.3.2.23</ecNumber>
    </recommendedName>
</protein>
<evidence type="ECO:0000256" key="6">
    <source>
        <dbReference type="PROSITE-ProRule" id="PRU10133"/>
    </source>
</evidence>
<evidence type="ECO:0000256" key="5">
    <source>
        <dbReference type="ARBA" id="ARBA00022840"/>
    </source>
</evidence>
<gene>
    <name evidence="10" type="ORF">RFI_08025</name>
</gene>
<dbReference type="AlphaFoldDB" id="X6NV05"/>
<evidence type="ECO:0000313" key="10">
    <source>
        <dbReference type="EMBL" id="ETO29102.1"/>
    </source>
</evidence>
<evidence type="ECO:0000256" key="3">
    <source>
        <dbReference type="ARBA" id="ARBA00022741"/>
    </source>
</evidence>
<dbReference type="OrthoDB" id="9993688at2759"/>